<dbReference type="HAMAP" id="MF_00259">
    <property type="entry name" value="GcvT"/>
    <property type="match status" value="1"/>
</dbReference>
<dbReference type="EC" id="2.1.2.10" evidence="2 7"/>
<dbReference type="InterPro" id="IPR029043">
    <property type="entry name" value="GcvT/YgfZ_C"/>
</dbReference>
<dbReference type="Proteomes" id="UP000658278">
    <property type="component" value="Unassembled WGS sequence"/>
</dbReference>
<keyword evidence="12" id="KW-1185">Reference proteome</keyword>
<dbReference type="InterPro" id="IPR028896">
    <property type="entry name" value="GcvT/YgfZ/DmdA"/>
</dbReference>
<dbReference type="GO" id="GO:0005960">
    <property type="term" value="C:glycine cleavage complex"/>
    <property type="evidence" value="ECO:0007669"/>
    <property type="project" value="InterPro"/>
</dbReference>
<evidence type="ECO:0000256" key="2">
    <source>
        <dbReference type="ARBA" id="ARBA00012616"/>
    </source>
</evidence>
<proteinExistence type="inferred from homology"/>
<dbReference type="SUPFAM" id="SSF103025">
    <property type="entry name" value="Folate-binding domain"/>
    <property type="match status" value="1"/>
</dbReference>
<evidence type="ECO:0000259" key="9">
    <source>
        <dbReference type="Pfam" id="PF01571"/>
    </source>
</evidence>
<evidence type="ECO:0000313" key="12">
    <source>
        <dbReference type="Proteomes" id="UP000658278"/>
    </source>
</evidence>
<dbReference type="Gene3D" id="3.30.1360.120">
    <property type="entry name" value="Probable tRNA modification gtpase trme, domain 1"/>
    <property type="match status" value="1"/>
</dbReference>
<name>A0A934RCL8_9BACT</name>
<evidence type="ECO:0000256" key="3">
    <source>
        <dbReference type="ARBA" id="ARBA00022576"/>
    </source>
</evidence>
<keyword evidence="4 7" id="KW-0808">Transferase</keyword>
<dbReference type="NCBIfam" id="NF001567">
    <property type="entry name" value="PRK00389.1"/>
    <property type="match status" value="1"/>
</dbReference>
<dbReference type="GO" id="GO:0004047">
    <property type="term" value="F:aminomethyltransferase activity"/>
    <property type="evidence" value="ECO:0007669"/>
    <property type="project" value="UniProtKB-UniRule"/>
</dbReference>
<dbReference type="AlphaFoldDB" id="A0A934RCL8"/>
<protein>
    <recommendedName>
        <fullName evidence="2 7">Aminomethyltransferase</fullName>
        <ecNumber evidence="2 7">2.1.2.10</ecNumber>
    </recommendedName>
    <alternativeName>
        <fullName evidence="5 7">Glycine cleavage system T protein</fullName>
    </alternativeName>
</protein>
<sequence>MSEPLQHSPLEPLHVELGGRMVPFAGWNMPVMYDSILNEHQAVRGSVGIFDISHMGQFIVKGEGALEWLNRMLANNLAKLADGQGQYSFMLNEQGGVIDDLIVYRTGANEFFLVVNASMIPEDFTWLEKQRPDGVELLDESESWAGMAVQGPDSAAAFAKLFPDEPLPPRNGIARLSGGQIVCRTGYTGEDGFEFFCPSADGITAFKQFCDAGAKPCGLGARDSLRLEMCYPLNGSDLSPARTPIEAGLGFFVDLEKGDFVGRDVLARQKEEGLKERLVAIAYTGKGAPPRAHYQVLSESGEVLGELSSGVPSPSLGKGIGLAYLPVAYAKIGTKVQVDVRGRPFPAEVVKKPFYKPAAKNS</sequence>
<dbReference type="SUPFAM" id="SSF101790">
    <property type="entry name" value="Aminomethyltransferase beta-barrel domain"/>
    <property type="match status" value="1"/>
</dbReference>
<evidence type="ECO:0000256" key="7">
    <source>
        <dbReference type="HAMAP-Rule" id="MF_00259"/>
    </source>
</evidence>
<evidence type="ECO:0000256" key="4">
    <source>
        <dbReference type="ARBA" id="ARBA00022679"/>
    </source>
</evidence>
<evidence type="ECO:0000256" key="6">
    <source>
        <dbReference type="ARBA" id="ARBA00047665"/>
    </source>
</evidence>
<dbReference type="InterPro" id="IPR006223">
    <property type="entry name" value="GcvT"/>
</dbReference>
<dbReference type="InterPro" id="IPR022903">
    <property type="entry name" value="GcvT_bac"/>
</dbReference>
<dbReference type="InterPro" id="IPR027266">
    <property type="entry name" value="TrmE/GcvT-like"/>
</dbReference>
<dbReference type="PANTHER" id="PTHR43757:SF2">
    <property type="entry name" value="AMINOMETHYLTRANSFERASE, MITOCHONDRIAL"/>
    <property type="match status" value="1"/>
</dbReference>
<gene>
    <name evidence="7 11" type="primary">gcvT</name>
    <name evidence="11" type="ORF">JIN81_08850</name>
</gene>
<dbReference type="InterPro" id="IPR013977">
    <property type="entry name" value="GcvT_C"/>
</dbReference>
<evidence type="ECO:0000256" key="5">
    <source>
        <dbReference type="ARBA" id="ARBA00031395"/>
    </source>
</evidence>
<dbReference type="InterPro" id="IPR006222">
    <property type="entry name" value="GCVT_N"/>
</dbReference>
<dbReference type="Pfam" id="PF08669">
    <property type="entry name" value="GCV_T_C"/>
    <property type="match status" value="1"/>
</dbReference>
<dbReference type="RefSeq" id="WP_200278573.1">
    <property type="nucleotide sequence ID" value="NZ_JAENII010000005.1"/>
</dbReference>
<dbReference type="PANTHER" id="PTHR43757">
    <property type="entry name" value="AMINOMETHYLTRANSFERASE"/>
    <property type="match status" value="1"/>
</dbReference>
<dbReference type="GO" id="GO:0008483">
    <property type="term" value="F:transaminase activity"/>
    <property type="evidence" value="ECO:0007669"/>
    <property type="project" value="UniProtKB-KW"/>
</dbReference>
<dbReference type="GO" id="GO:0019464">
    <property type="term" value="P:glycine decarboxylation via glycine cleavage system"/>
    <property type="evidence" value="ECO:0007669"/>
    <property type="project" value="UniProtKB-UniRule"/>
</dbReference>
<feature type="domain" description="Aminomethyltransferase C-terminal" evidence="10">
    <location>
        <begin position="277"/>
        <end position="356"/>
    </location>
</feature>
<evidence type="ECO:0000313" key="11">
    <source>
        <dbReference type="EMBL" id="MBK1827127.1"/>
    </source>
</evidence>
<evidence type="ECO:0000256" key="1">
    <source>
        <dbReference type="ARBA" id="ARBA00008609"/>
    </source>
</evidence>
<evidence type="ECO:0000256" key="8">
    <source>
        <dbReference type="PIRSR" id="PIRSR006487-1"/>
    </source>
</evidence>
<dbReference type="GO" id="GO:0005829">
    <property type="term" value="C:cytosol"/>
    <property type="evidence" value="ECO:0007669"/>
    <property type="project" value="TreeGrafter"/>
</dbReference>
<organism evidence="11 12">
    <name type="scientific">Haloferula rosea</name>
    <dbReference type="NCBI Taxonomy" id="490093"/>
    <lineage>
        <taxon>Bacteria</taxon>
        <taxon>Pseudomonadati</taxon>
        <taxon>Verrucomicrobiota</taxon>
        <taxon>Verrucomicrobiia</taxon>
        <taxon>Verrucomicrobiales</taxon>
        <taxon>Verrucomicrobiaceae</taxon>
        <taxon>Haloferula</taxon>
    </lineage>
</organism>
<comment type="subunit">
    <text evidence="7">The glycine cleavage system is composed of four proteins: P, T, L and H.</text>
</comment>
<comment type="caution">
    <text evidence="11">The sequence shown here is derived from an EMBL/GenBank/DDBJ whole genome shotgun (WGS) entry which is preliminary data.</text>
</comment>
<keyword evidence="3 7" id="KW-0032">Aminotransferase</keyword>
<dbReference type="Pfam" id="PF01571">
    <property type="entry name" value="GCV_T"/>
    <property type="match status" value="1"/>
</dbReference>
<dbReference type="PIRSF" id="PIRSF006487">
    <property type="entry name" value="GcvT"/>
    <property type="match status" value="1"/>
</dbReference>
<dbReference type="EMBL" id="JAENII010000005">
    <property type="protein sequence ID" value="MBK1827127.1"/>
    <property type="molecule type" value="Genomic_DNA"/>
</dbReference>
<accession>A0A934RCL8</accession>
<comment type="function">
    <text evidence="7">The glycine cleavage system catalyzes the degradation of glycine.</text>
</comment>
<comment type="catalytic activity">
    <reaction evidence="6 7">
        <text>N(6)-[(R)-S(8)-aminomethyldihydrolipoyl]-L-lysyl-[protein] + (6S)-5,6,7,8-tetrahydrofolate = N(6)-[(R)-dihydrolipoyl]-L-lysyl-[protein] + (6R)-5,10-methylene-5,6,7,8-tetrahydrofolate + NH4(+)</text>
        <dbReference type="Rhea" id="RHEA:16945"/>
        <dbReference type="Rhea" id="RHEA-COMP:10475"/>
        <dbReference type="Rhea" id="RHEA-COMP:10492"/>
        <dbReference type="ChEBI" id="CHEBI:15636"/>
        <dbReference type="ChEBI" id="CHEBI:28938"/>
        <dbReference type="ChEBI" id="CHEBI:57453"/>
        <dbReference type="ChEBI" id="CHEBI:83100"/>
        <dbReference type="ChEBI" id="CHEBI:83143"/>
        <dbReference type="EC" id="2.1.2.10"/>
    </reaction>
</comment>
<reference evidence="11" key="1">
    <citation type="submission" date="2021-01" db="EMBL/GenBank/DDBJ databases">
        <title>Modified the classification status of verrucomicrobia.</title>
        <authorList>
            <person name="Feng X."/>
        </authorList>
    </citation>
    <scope>NUCLEOTIDE SEQUENCE</scope>
    <source>
        <strain evidence="11">KCTC 22201</strain>
    </source>
</reference>
<dbReference type="NCBIfam" id="TIGR00528">
    <property type="entry name" value="gcvT"/>
    <property type="match status" value="1"/>
</dbReference>
<comment type="similarity">
    <text evidence="1 7">Belongs to the GcvT family.</text>
</comment>
<feature type="domain" description="GCVT N-terminal" evidence="9">
    <location>
        <begin position="13"/>
        <end position="257"/>
    </location>
</feature>
<evidence type="ECO:0000259" key="10">
    <source>
        <dbReference type="Pfam" id="PF08669"/>
    </source>
</evidence>
<feature type="binding site" evidence="8">
    <location>
        <position position="194"/>
    </location>
    <ligand>
        <name>substrate</name>
    </ligand>
</feature>